<dbReference type="OrthoDB" id="3039123at2759"/>
<keyword evidence="4" id="KW-0479">Metal-binding</keyword>
<protein>
    <recommendedName>
        <fullName evidence="10">Carboxylic ester hydrolase</fullName>
        <ecNumber evidence="10">3.1.1.-</ecNumber>
    </recommendedName>
</protein>
<evidence type="ECO:0000313" key="11">
    <source>
        <dbReference type="EMBL" id="KAF2115956.1"/>
    </source>
</evidence>
<dbReference type="Pfam" id="PF07519">
    <property type="entry name" value="Tannase"/>
    <property type="match status" value="2"/>
</dbReference>
<feature type="signal peptide" evidence="10">
    <location>
        <begin position="1"/>
        <end position="18"/>
    </location>
</feature>
<dbReference type="GO" id="GO:0046872">
    <property type="term" value="F:metal ion binding"/>
    <property type="evidence" value="ECO:0007669"/>
    <property type="project" value="UniProtKB-KW"/>
</dbReference>
<dbReference type="GO" id="GO:0030600">
    <property type="term" value="F:feruloyl esterase activity"/>
    <property type="evidence" value="ECO:0007669"/>
    <property type="project" value="UniProtKB-EC"/>
</dbReference>
<dbReference type="InterPro" id="IPR011118">
    <property type="entry name" value="Tannase/feruloyl_esterase"/>
</dbReference>
<feature type="chain" id="PRO_5025714154" description="Carboxylic ester hydrolase" evidence="10">
    <location>
        <begin position="19"/>
        <end position="533"/>
    </location>
</feature>
<reference evidence="11" key="1">
    <citation type="journal article" date="2020" name="Stud. Mycol.">
        <title>101 Dothideomycetes genomes: a test case for predicting lifestyles and emergence of pathogens.</title>
        <authorList>
            <person name="Haridas S."/>
            <person name="Albert R."/>
            <person name="Binder M."/>
            <person name="Bloem J."/>
            <person name="Labutti K."/>
            <person name="Salamov A."/>
            <person name="Andreopoulos B."/>
            <person name="Baker S."/>
            <person name="Barry K."/>
            <person name="Bills G."/>
            <person name="Bluhm B."/>
            <person name="Cannon C."/>
            <person name="Castanera R."/>
            <person name="Culley D."/>
            <person name="Daum C."/>
            <person name="Ezra D."/>
            <person name="Gonzalez J."/>
            <person name="Henrissat B."/>
            <person name="Kuo A."/>
            <person name="Liang C."/>
            <person name="Lipzen A."/>
            <person name="Lutzoni F."/>
            <person name="Magnuson J."/>
            <person name="Mondo S."/>
            <person name="Nolan M."/>
            <person name="Ohm R."/>
            <person name="Pangilinan J."/>
            <person name="Park H.-J."/>
            <person name="Ramirez L."/>
            <person name="Alfaro M."/>
            <person name="Sun H."/>
            <person name="Tritt A."/>
            <person name="Yoshinaga Y."/>
            <person name="Zwiers L.-H."/>
            <person name="Turgeon B."/>
            <person name="Goodwin S."/>
            <person name="Spatafora J."/>
            <person name="Crous P."/>
            <person name="Grigoriev I."/>
        </authorList>
    </citation>
    <scope>NUCLEOTIDE SEQUENCE</scope>
    <source>
        <strain evidence="11">CBS 627.86</strain>
    </source>
</reference>
<evidence type="ECO:0000256" key="4">
    <source>
        <dbReference type="ARBA" id="ARBA00022723"/>
    </source>
</evidence>
<dbReference type="EC" id="3.1.1.-" evidence="10"/>
<keyword evidence="12" id="KW-1185">Reference proteome</keyword>
<name>A0A6A5Z9T3_9PLEO</name>
<evidence type="ECO:0000256" key="5">
    <source>
        <dbReference type="ARBA" id="ARBA00022729"/>
    </source>
</evidence>
<evidence type="ECO:0000256" key="10">
    <source>
        <dbReference type="RuleBase" id="RU361238"/>
    </source>
</evidence>
<evidence type="ECO:0000256" key="7">
    <source>
        <dbReference type="ARBA" id="ARBA00022837"/>
    </source>
</evidence>
<evidence type="ECO:0000256" key="1">
    <source>
        <dbReference type="ARBA" id="ARBA00006249"/>
    </source>
</evidence>
<evidence type="ECO:0000256" key="9">
    <source>
        <dbReference type="ARBA" id="ARBA00034075"/>
    </source>
</evidence>
<evidence type="ECO:0000313" key="12">
    <source>
        <dbReference type="Proteomes" id="UP000799770"/>
    </source>
</evidence>
<dbReference type="EMBL" id="ML977322">
    <property type="protein sequence ID" value="KAF2115956.1"/>
    <property type="molecule type" value="Genomic_DNA"/>
</dbReference>
<proteinExistence type="inferred from homology"/>
<evidence type="ECO:0000256" key="6">
    <source>
        <dbReference type="ARBA" id="ARBA00022801"/>
    </source>
</evidence>
<gene>
    <name evidence="11" type="ORF">BDV96DRAFT_492446</name>
</gene>
<dbReference type="InterPro" id="IPR029058">
    <property type="entry name" value="AB_hydrolase_fold"/>
</dbReference>
<dbReference type="Gene3D" id="3.40.50.1820">
    <property type="entry name" value="alpha/beta hydrolase"/>
    <property type="match status" value="1"/>
</dbReference>
<keyword evidence="6 10" id="KW-0378">Hydrolase</keyword>
<dbReference type="PANTHER" id="PTHR33938">
    <property type="entry name" value="FERULOYL ESTERASE B-RELATED"/>
    <property type="match status" value="1"/>
</dbReference>
<evidence type="ECO:0000256" key="2">
    <source>
        <dbReference type="ARBA" id="ARBA00022487"/>
    </source>
</evidence>
<comment type="similarity">
    <text evidence="1 10">Belongs to the tannase family.</text>
</comment>
<keyword evidence="2" id="KW-0719">Serine esterase</keyword>
<comment type="catalytic activity">
    <reaction evidence="9">
        <text>feruloyl-polysaccharide + H2O = ferulate + polysaccharide.</text>
        <dbReference type="EC" id="3.1.1.73"/>
    </reaction>
</comment>
<keyword evidence="5 10" id="KW-0732">Signal</keyword>
<keyword evidence="3" id="KW-0858">Xylan degradation</keyword>
<dbReference type="AlphaFoldDB" id="A0A6A5Z9T3"/>
<evidence type="ECO:0000256" key="8">
    <source>
        <dbReference type="ARBA" id="ARBA00023157"/>
    </source>
</evidence>
<sequence length="533" mass="57940">MALNASLAFLTVLQLAAATTSSFQERCLAFDPTEHVTNTTLRIREYVPANSTILLPGMDPSCSRLNQTIPVAACRIALTIPTSNRSSFIYEHFFPEQDAWTGRLLATGNGGIDGCIKYEDIAYGLEHGFTATGTNNGHNGTGGTAFLNNEEIVKDFSYRTIHTAAEAAKVLTKALYDKKPSKSYYTGCSGGGRQGIQAADLYPKDFDGILVGAPGINFNYMSAWRASFFTYTGAINSSSFISAATWEGLIHDEMLKQCDELDGVQDGILVDPALCVGVFQPETLLCSTTTANTSACLTPHQVEVVRKVFTPLYGESGELIYPPLSPGAETVATQRLLSGTPFSYSVDWYRYAVYSNPAWDPASWTIHDATVGEEKNVGNARSWPSDLSPLRDNGGKMLIFHGGADQQITGLDTERWYNYLSRSMDATSDELDAFMRFFRIPGMNHCSGGTSAWQIGQSGAAAQNLPYEAGNNVLAALVDWVEKGEAPDTVMGTKFVDDNEKKGVALTRKHCRYPLRSTYVGGDSTLAASWVCR</sequence>
<dbReference type="PANTHER" id="PTHR33938:SF15">
    <property type="entry name" value="FERULOYL ESTERASE B-RELATED"/>
    <property type="match status" value="1"/>
</dbReference>
<dbReference type="Proteomes" id="UP000799770">
    <property type="component" value="Unassembled WGS sequence"/>
</dbReference>
<keyword evidence="3" id="KW-0624">Polysaccharide degradation</keyword>
<evidence type="ECO:0000256" key="3">
    <source>
        <dbReference type="ARBA" id="ARBA00022651"/>
    </source>
</evidence>
<organism evidence="11 12">
    <name type="scientific">Lophiotrema nucula</name>
    <dbReference type="NCBI Taxonomy" id="690887"/>
    <lineage>
        <taxon>Eukaryota</taxon>
        <taxon>Fungi</taxon>
        <taxon>Dikarya</taxon>
        <taxon>Ascomycota</taxon>
        <taxon>Pezizomycotina</taxon>
        <taxon>Dothideomycetes</taxon>
        <taxon>Pleosporomycetidae</taxon>
        <taxon>Pleosporales</taxon>
        <taxon>Lophiotremataceae</taxon>
        <taxon>Lophiotrema</taxon>
    </lineage>
</organism>
<keyword evidence="8" id="KW-1015">Disulfide bond</keyword>
<keyword evidence="7" id="KW-0106">Calcium</keyword>
<dbReference type="GO" id="GO:0045493">
    <property type="term" value="P:xylan catabolic process"/>
    <property type="evidence" value="ECO:0007669"/>
    <property type="project" value="UniProtKB-KW"/>
</dbReference>
<dbReference type="SUPFAM" id="SSF53474">
    <property type="entry name" value="alpha/beta-Hydrolases"/>
    <property type="match status" value="1"/>
</dbReference>
<keyword evidence="3" id="KW-0119">Carbohydrate metabolism</keyword>
<accession>A0A6A5Z9T3</accession>